<dbReference type="RefSeq" id="WP_052661871.1">
    <property type="nucleotide sequence ID" value="NZ_CP011070.1"/>
</dbReference>
<feature type="transmembrane region" description="Helical" evidence="2">
    <location>
        <begin position="16"/>
        <end position="34"/>
    </location>
</feature>
<evidence type="ECO:0000313" key="4">
    <source>
        <dbReference type="Proteomes" id="UP000032408"/>
    </source>
</evidence>
<dbReference type="Proteomes" id="UP000032408">
    <property type="component" value="Chromosome"/>
</dbReference>
<proteinExistence type="predicted"/>
<keyword evidence="4" id="KW-1185">Reference proteome</keyword>
<dbReference type="OrthoDB" id="12035at2157"/>
<feature type="transmembrane region" description="Helical" evidence="2">
    <location>
        <begin position="46"/>
        <end position="64"/>
    </location>
</feature>
<dbReference type="HOGENOM" id="CLU_602179_0_0_2"/>
<dbReference type="STRING" id="1580092.NADRNF5_0813"/>
<gene>
    <name evidence="3" type="ORF">NADRNF5_0813</name>
</gene>
<name>A0A0D5C275_9ARCH</name>
<reference evidence="3 4" key="2">
    <citation type="journal article" date="2016" name="ISME J.">
        <title>Physiological and genomic characterization of two novel marine thaumarchaeal strains indicates niche differentiation.</title>
        <authorList>
            <person name="Bayer B."/>
            <person name="Vojvoda J."/>
            <person name="Offre P."/>
            <person name="Alves R.J."/>
            <person name="Elisabeth N.H."/>
            <person name="Garcia J.A."/>
            <person name="Volland J.M."/>
            <person name="Srivastava A."/>
            <person name="Schleper C."/>
            <person name="Herndl G.J."/>
        </authorList>
    </citation>
    <scope>NUCLEOTIDE SEQUENCE [LARGE SCALE GENOMIC DNA]</scope>
    <source>
        <strain evidence="3 4">NF5</strain>
    </source>
</reference>
<feature type="region of interest" description="Disordered" evidence="1">
    <location>
        <begin position="285"/>
        <end position="304"/>
    </location>
</feature>
<dbReference type="EMBL" id="CP011070">
    <property type="protein sequence ID" value="AJW70507.1"/>
    <property type="molecule type" value="Genomic_DNA"/>
</dbReference>
<keyword evidence="2" id="KW-0472">Membrane</keyword>
<evidence type="ECO:0000313" key="3">
    <source>
        <dbReference type="EMBL" id="AJW70507.1"/>
    </source>
</evidence>
<sequence length="454" mass="50722">MLLPSTIFSKIKISESNLKLIIFSGFAMYFLVLYEMFPEYLFDEQYVLFTLVVPLVVVVVGLNIKKINLKNFSLKNISLKSISIKGKGNTKNSEIETQNQIEDADSEIAGNSEIDALLAGTGSENNSGTSEMEALLAKTEAEGKENGNSEIDAMLAKTEEGDKPEEGIGGNPEIEALLAGAETNEGDNYSDSSLDNSDTELIIMEKMEPIENDIQTLKTDFDQFKQDLTTVKEEVEILSNSFETTLTDIKLLTTDMNNPLNFMKEDAPFKENIQTINVDALVQKSEKSPDNIKPNSQKQEPVVQEPVVQEPVVQEPVVQEPVVQEPVVQEPVVQEPVVQEPVVQEPVVQEPVVQEPVVQEPVVQEPVVQEPVVQDAELPEDIISLVDELSRDFIPEEVFELTKVHCKTLNITIDEKQLKQFIDKKNNSNEPINENEEKSDMEKMLAKTIENEVK</sequence>
<reference evidence="4" key="1">
    <citation type="submission" date="2015-03" db="EMBL/GenBank/DDBJ databases">
        <title>Characterization of two novel Thaumarchaeota isolated from the Northern Adriatic Sea.</title>
        <authorList>
            <person name="Bayer B."/>
            <person name="Vojvoda J."/>
            <person name="Offre P."/>
            <person name="Srivastava A."/>
            <person name="Elisabeth N."/>
            <person name="Garcia J.A.L."/>
            <person name="Schleper C."/>
            <person name="Herndl G.J."/>
        </authorList>
    </citation>
    <scope>NUCLEOTIDE SEQUENCE [LARGE SCALE GENOMIC DNA]</scope>
    <source>
        <strain evidence="4">NF5</strain>
    </source>
</reference>
<evidence type="ECO:0000256" key="1">
    <source>
        <dbReference type="SAM" id="MobiDB-lite"/>
    </source>
</evidence>
<accession>A0A0D5C275</accession>
<keyword evidence="2" id="KW-0812">Transmembrane</keyword>
<keyword evidence="2" id="KW-1133">Transmembrane helix</keyword>
<dbReference type="KEGG" id="nin:NADRNF5_0813"/>
<evidence type="ECO:0000256" key="2">
    <source>
        <dbReference type="SAM" id="Phobius"/>
    </source>
</evidence>
<organism evidence="3 4">
    <name type="scientific">Nitrosopumilus adriaticus</name>
    <dbReference type="NCBI Taxonomy" id="1580092"/>
    <lineage>
        <taxon>Archaea</taxon>
        <taxon>Nitrososphaerota</taxon>
        <taxon>Nitrososphaeria</taxon>
        <taxon>Nitrosopumilales</taxon>
        <taxon>Nitrosopumilaceae</taxon>
        <taxon>Nitrosopumilus</taxon>
    </lineage>
</organism>
<dbReference type="AlphaFoldDB" id="A0A0D5C275"/>
<protein>
    <submittedName>
        <fullName evidence="3">Uncharacterized protein</fullName>
    </submittedName>
</protein>
<feature type="compositionally biased region" description="Basic and acidic residues" evidence="1">
    <location>
        <begin position="435"/>
        <end position="454"/>
    </location>
</feature>
<dbReference type="GeneID" id="25407592"/>
<feature type="region of interest" description="Disordered" evidence="1">
    <location>
        <begin position="423"/>
        <end position="454"/>
    </location>
</feature>
<dbReference type="Gene3D" id="1.20.5.190">
    <property type="match status" value="1"/>
</dbReference>